<feature type="chain" id="PRO_5021403849" description="Lipoprotein" evidence="1">
    <location>
        <begin position="21"/>
        <end position="286"/>
    </location>
</feature>
<dbReference type="EMBL" id="BJLH01000005">
    <property type="protein sequence ID" value="GEA60178.1"/>
    <property type="molecule type" value="Genomic_DNA"/>
</dbReference>
<sequence length="286" mass="30782">MNKKTVVLAILSIISTGALASNAVLNVEGQIQINGSTVIGSDGKVVSSALPASSGVTVDLDKYYPKPGIYKFQYDDTYSDEVCTDTDNYISDMKTVFSSECVDVNNNPTYSGGYTWTNNGDGTETIISRNNFNGQEIIETTTNDLEVLADYDSIISLGSATGYLERTTVISTDSEWNQVGNISTYARAKSVLGFITSVKVANTTYNDCILMQNIRPWSGTAEFDIYCSDVGLVLKTSGSSEGYHLVSYTHSGSSVAYSVNASSHKSVDKNIADKARAKLAQSRTVN</sequence>
<keyword evidence="3" id="KW-1185">Reference proteome</keyword>
<organism evidence="2 3">
    <name type="scientific">Vibrio comitans NBRC 102076</name>
    <dbReference type="NCBI Taxonomy" id="1219078"/>
    <lineage>
        <taxon>Bacteria</taxon>
        <taxon>Pseudomonadati</taxon>
        <taxon>Pseudomonadota</taxon>
        <taxon>Gammaproteobacteria</taxon>
        <taxon>Vibrionales</taxon>
        <taxon>Vibrionaceae</taxon>
        <taxon>Vibrio</taxon>
    </lineage>
</organism>
<evidence type="ECO:0008006" key="4">
    <source>
        <dbReference type="Google" id="ProtNLM"/>
    </source>
</evidence>
<dbReference type="OrthoDB" id="5830105at2"/>
<evidence type="ECO:0000313" key="2">
    <source>
        <dbReference type="EMBL" id="GEA60178.1"/>
    </source>
</evidence>
<dbReference type="RefSeq" id="WP_141270620.1">
    <property type="nucleotide sequence ID" value="NZ_BJLH01000005.1"/>
</dbReference>
<comment type="caution">
    <text evidence="2">The sequence shown here is derived from an EMBL/GenBank/DDBJ whole genome shotgun (WGS) entry which is preliminary data.</text>
</comment>
<name>A0A4Y3IMR1_9VIBR</name>
<gene>
    <name evidence="2" type="ORF">VCO01S_13710</name>
</gene>
<dbReference type="AlphaFoldDB" id="A0A4Y3IMR1"/>
<proteinExistence type="predicted"/>
<feature type="signal peptide" evidence="1">
    <location>
        <begin position="1"/>
        <end position="20"/>
    </location>
</feature>
<accession>A0A4Y3IMR1</accession>
<evidence type="ECO:0000256" key="1">
    <source>
        <dbReference type="SAM" id="SignalP"/>
    </source>
</evidence>
<dbReference type="Proteomes" id="UP000318242">
    <property type="component" value="Unassembled WGS sequence"/>
</dbReference>
<reference evidence="2 3" key="1">
    <citation type="submission" date="2019-06" db="EMBL/GenBank/DDBJ databases">
        <title>Whole genome shotgun sequence of Vibrio comitans NBRC 102076.</title>
        <authorList>
            <person name="Hosoyama A."/>
            <person name="Uohara A."/>
            <person name="Ohji S."/>
            <person name="Ichikawa N."/>
        </authorList>
    </citation>
    <scope>NUCLEOTIDE SEQUENCE [LARGE SCALE GENOMIC DNA]</scope>
    <source>
        <strain evidence="2 3">NBRC 102076</strain>
    </source>
</reference>
<keyword evidence="1" id="KW-0732">Signal</keyword>
<evidence type="ECO:0000313" key="3">
    <source>
        <dbReference type="Proteomes" id="UP000318242"/>
    </source>
</evidence>
<protein>
    <recommendedName>
        <fullName evidence="4">Lipoprotein</fullName>
    </recommendedName>
</protein>